<feature type="compositionally biased region" description="Low complexity" evidence="1">
    <location>
        <begin position="473"/>
        <end position="484"/>
    </location>
</feature>
<feature type="compositionally biased region" description="Polar residues" evidence="1">
    <location>
        <begin position="569"/>
        <end position="581"/>
    </location>
</feature>
<proteinExistence type="predicted"/>
<name>A0A1A9ZTP3_GLOPL</name>
<evidence type="ECO:0000313" key="3">
    <source>
        <dbReference type="Proteomes" id="UP000092445"/>
    </source>
</evidence>
<accession>A0A1A9ZTP3</accession>
<dbReference type="EnsemblMetazoa" id="GPAI024633-RA">
    <property type="protein sequence ID" value="GPAI024633-PA"/>
    <property type="gene ID" value="GPAI024633"/>
</dbReference>
<feature type="compositionally biased region" description="Pro residues" evidence="1">
    <location>
        <begin position="422"/>
        <end position="435"/>
    </location>
</feature>
<feature type="compositionally biased region" description="Polar residues" evidence="1">
    <location>
        <begin position="26"/>
        <end position="41"/>
    </location>
</feature>
<organism evidence="2 3">
    <name type="scientific">Glossina pallidipes</name>
    <name type="common">Tsetse fly</name>
    <dbReference type="NCBI Taxonomy" id="7398"/>
    <lineage>
        <taxon>Eukaryota</taxon>
        <taxon>Metazoa</taxon>
        <taxon>Ecdysozoa</taxon>
        <taxon>Arthropoda</taxon>
        <taxon>Hexapoda</taxon>
        <taxon>Insecta</taxon>
        <taxon>Pterygota</taxon>
        <taxon>Neoptera</taxon>
        <taxon>Endopterygota</taxon>
        <taxon>Diptera</taxon>
        <taxon>Brachycera</taxon>
        <taxon>Muscomorpha</taxon>
        <taxon>Hippoboscoidea</taxon>
        <taxon>Glossinidae</taxon>
        <taxon>Glossina</taxon>
    </lineage>
</organism>
<evidence type="ECO:0000313" key="2">
    <source>
        <dbReference type="EnsemblMetazoa" id="GPAI024633-PA"/>
    </source>
</evidence>
<feature type="compositionally biased region" description="Basic and acidic residues" evidence="1">
    <location>
        <begin position="785"/>
        <end position="795"/>
    </location>
</feature>
<protein>
    <submittedName>
        <fullName evidence="2">Uncharacterized protein</fullName>
    </submittedName>
</protein>
<dbReference type="VEuPathDB" id="VectorBase:GPAI024633"/>
<feature type="compositionally biased region" description="Low complexity" evidence="1">
    <location>
        <begin position="553"/>
        <end position="567"/>
    </location>
</feature>
<feature type="region of interest" description="Disordered" evidence="1">
    <location>
        <begin position="313"/>
        <end position="386"/>
    </location>
</feature>
<dbReference type="AlphaFoldDB" id="A0A1A9ZTP3"/>
<feature type="compositionally biased region" description="Polar residues" evidence="1">
    <location>
        <begin position="57"/>
        <end position="77"/>
    </location>
</feature>
<sequence length="1119" mass="121346">MSLFQMGQGTRSRAAGGSPQRKDNCVVNNDTTVEAHNSPGRQLTAEELRVFDMATPQAASRNPSANMSPLSRDSSPPRQCPKASYPIYNATRTNLGRPARMGTPQTRRNASLSTPDDRVGVTPLQSSQYGSYNTPMANIDYYGRQPASSCPPGRGGRAVYRPHIAGLKAPSMSSSGRGRPLPPATGYGALAKKLPPAIMPAAKSSKIETPANYVARNVYDQAPDYPKSPQECPSPSAMTPRRSAAMRNLGECVFGHTTSMTTVTSDAPLTPGARGQAPYNVIHRSQGKKYYTPPDGPPVTSVQCRTVRVKPPGQPLIELFSGPTAEPPLPQPGRSPAHTPGQTPMRLMLPTSAQALQTPQRSQSGDKSRSQTGERGTCPGLARRQPLQAIGAPQGKSGVSIHYIIVYCLQKVKTFHVQTSPRPSPCPIPLGPPQSRPQEDRGRQPAIEFSSDKAREQSSGRAPNESYGGYIVRRSSSPPRSAPACPQKQLQIYGGAGDKPRSQSALRALEMVLAEPSRSIGDFVTEKSRGASPQIEAGRSEASPAAVSPINQAGSSKASSPANKANPDNAPSKSESPTGDNTGWIVADQLIGVMKFTLITSPENLKKKKKCALFQALEDFINFMPPISSTDDLKSCPRPLSQPECESPVLRGRSREAQADLSSNFSPNVCSAYEEPSGSYDINQEAPECEEMIEQRIADLRNLPLLEDDPVYHLGRTLNTDEHIILDEILEDEIREIPGYQPWAHPMPQLIISETEISYHPNTESAEAAPEEQMAYLQMSPGQTPRKERRTEDKSTLAQAENVCAPCPSSRPTEQELDKPNIFKSIAKKIGITMEILSKLVHGRQPPAIEGPTAESSSQANKPKPEDSQSCGNVFSKKPHASCALAKKKGPNIRNLYTEEEPDDDVELPESYKACANAKKCGRIKFDKFNHCDDAAVNTATRQMQIKELVMDNYCPGAIQEAIDGKEDFNAVAFELARVPCTIDEKACTNAPAEEPLSIIEAFAMRIDIEREGMKKGLKKDASEEEIKSSLRKYFESEHNPTDLNKSINSLLMAEALTDVAIAKASKTVTFEADVQKWASSIPDNPNIKLVSYTATTKPVILEESPEQPASAAKTPDPS</sequence>
<dbReference type="Proteomes" id="UP000092445">
    <property type="component" value="Unassembled WGS sequence"/>
</dbReference>
<feature type="compositionally biased region" description="Polar residues" evidence="1">
    <location>
        <begin position="1"/>
        <end position="11"/>
    </location>
</feature>
<feature type="region of interest" description="Disordered" evidence="1">
    <location>
        <begin position="845"/>
        <end position="875"/>
    </location>
</feature>
<feature type="region of interest" description="Disordered" evidence="1">
    <location>
        <begin position="418"/>
        <end position="486"/>
    </location>
</feature>
<feature type="region of interest" description="Disordered" evidence="1">
    <location>
        <begin position="1"/>
        <end position="43"/>
    </location>
</feature>
<feature type="region of interest" description="Disordered" evidence="1">
    <location>
        <begin position="778"/>
        <end position="820"/>
    </location>
</feature>
<keyword evidence="3" id="KW-1185">Reference proteome</keyword>
<reference evidence="3" key="1">
    <citation type="submission" date="2014-03" db="EMBL/GenBank/DDBJ databases">
        <authorList>
            <person name="Aksoy S."/>
            <person name="Warren W."/>
            <person name="Wilson R.K."/>
        </authorList>
    </citation>
    <scope>NUCLEOTIDE SEQUENCE [LARGE SCALE GENOMIC DNA]</scope>
    <source>
        <strain evidence="3">IAEA</strain>
    </source>
</reference>
<feature type="region of interest" description="Disordered" evidence="1">
    <location>
        <begin position="56"/>
        <end position="130"/>
    </location>
</feature>
<feature type="compositionally biased region" description="Polar residues" evidence="1">
    <location>
        <begin position="351"/>
        <end position="363"/>
    </location>
</feature>
<feature type="compositionally biased region" description="Polar residues" evidence="1">
    <location>
        <begin position="103"/>
        <end position="114"/>
    </location>
</feature>
<feature type="region of interest" description="Disordered" evidence="1">
    <location>
        <begin position="523"/>
        <end position="581"/>
    </location>
</feature>
<reference evidence="2" key="2">
    <citation type="submission" date="2020-05" db="UniProtKB">
        <authorList>
            <consortium name="EnsemblMetazoa"/>
        </authorList>
    </citation>
    <scope>IDENTIFICATION</scope>
    <source>
        <strain evidence="2">IAEA</strain>
    </source>
</reference>
<evidence type="ECO:0000256" key="1">
    <source>
        <dbReference type="SAM" id="MobiDB-lite"/>
    </source>
</evidence>